<protein>
    <submittedName>
        <fullName evidence="1">Uncharacterized protein</fullName>
    </submittedName>
</protein>
<name>A0A8F5BUR8_9CREN</name>
<gene>
    <name evidence="1" type="ORF">J5U21_01515</name>
</gene>
<evidence type="ECO:0000313" key="2">
    <source>
        <dbReference type="Proteomes" id="UP000693941"/>
    </source>
</evidence>
<accession>A0A8F5BUR8</accession>
<reference evidence="1" key="1">
    <citation type="journal article" date="2021" name="Environ. Microbiol.">
        <title>New insights into the diversity and evolution of the archaeal mobilome from three complete genomes of Saccharolobus shibatae.</title>
        <authorList>
            <person name="Medvedeva S."/>
            <person name="Brandt D."/>
            <person name="Cvirkaite-Krupovic V."/>
            <person name="Liu Y."/>
            <person name="Severinov K."/>
            <person name="Ishino S."/>
            <person name="Ishino Y."/>
            <person name="Prangishvili D."/>
            <person name="Kalinowski J."/>
            <person name="Krupovic M."/>
        </authorList>
    </citation>
    <scope>NUCLEOTIDE SEQUENCE</scope>
    <source>
        <strain evidence="1">BEU9</strain>
    </source>
</reference>
<dbReference type="EMBL" id="CP077715">
    <property type="protein sequence ID" value="QXJ31864.1"/>
    <property type="molecule type" value="Genomic_DNA"/>
</dbReference>
<organism evidence="1 2">
    <name type="scientific">Saccharolobus shibatae</name>
    <dbReference type="NCBI Taxonomy" id="2286"/>
    <lineage>
        <taxon>Archaea</taxon>
        <taxon>Thermoproteota</taxon>
        <taxon>Thermoprotei</taxon>
        <taxon>Sulfolobales</taxon>
        <taxon>Sulfolobaceae</taxon>
        <taxon>Saccharolobus</taxon>
    </lineage>
</organism>
<dbReference type="AlphaFoldDB" id="A0A8F5BUR8"/>
<dbReference type="Proteomes" id="UP000693941">
    <property type="component" value="Chromosome"/>
</dbReference>
<evidence type="ECO:0000313" key="1">
    <source>
        <dbReference type="EMBL" id="QXJ31864.1"/>
    </source>
</evidence>
<sequence>MFPFYLFEHWWDLLEENSNARTKYKAPKQFDDFLFYTSSYFIGA</sequence>
<proteinExistence type="predicted"/>